<name>Q91TV7_TUHV1</name>
<organismHost>
    <name type="scientific">Tupaia belangeri</name>
    <name type="common">Common tree shrew</name>
    <name type="synonym">Tupaia glis belangeri</name>
    <dbReference type="NCBI Taxonomy" id="37347"/>
</organismHost>
<feature type="compositionally biased region" description="Low complexity" evidence="1">
    <location>
        <begin position="14"/>
        <end position="38"/>
    </location>
</feature>
<protein>
    <submittedName>
        <fullName evidence="2">T6</fullName>
    </submittedName>
</protein>
<evidence type="ECO:0000313" key="2">
    <source>
        <dbReference type="EMBL" id="AAK57030.1"/>
    </source>
</evidence>
<feature type="compositionally biased region" description="Low complexity" evidence="1">
    <location>
        <begin position="79"/>
        <end position="91"/>
    </location>
</feature>
<feature type="region of interest" description="Disordered" evidence="1">
    <location>
        <begin position="141"/>
        <end position="185"/>
    </location>
</feature>
<dbReference type="RefSeq" id="NP_116335.1">
    <property type="nucleotide sequence ID" value="NC_002794.1"/>
</dbReference>
<reference evidence="2 3" key="1">
    <citation type="journal article" date="2001" name="J. Virol.">
        <title>Analysis and characterization of the complete genome of tupaia (tree shrew) herpesvirus.</title>
        <authorList>
            <person name="Bahr U."/>
            <person name="Darai G."/>
        </authorList>
    </citation>
    <scope>NUCLEOTIDE SEQUENCE [LARGE SCALE GENOMIC DNA]</scope>
    <source>
        <strain evidence="2">2</strain>
    </source>
</reference>
<feature type="compositionally biased region" description="Basic and acidic residues" evidence="1">
    <location>
        <begin position="167"/>
        <end position="176"/>
    </location>
</feature>
<evidence type="ECO:0000256" key="1">
    <source>
        <dbReference type="SAM" id="MobiDB-lite"/>
    </source>
</evidence>
<organism evidence="2 3">
    <name type="scientific">Tupaiid herpesvirus 1 (strain 1)</name>
    <name type="common">TuHV-1</name>
    <name type="synonym">Herpesvirus tupaia (strain 1)</name>
    <dbReference type="NCBI Taxonomy" id="10397"/>
    <lineage>
        <taxon>Viruses</taxon>
        <taxon>Duplodnaviria</taxon>
        <taxon>Heunggongvirae</taxon>
        <taxon>Peploviricota</taxon>
        <taxon>Herviviricetes</taxon>
        <taxon>Herpesvirales</taxon>
        <taxon>Orthoherpesviridae</taxon>
        <taxon>Betaherpesvirinae</taxon>
        <taxon>Quwivirus</taxon>
        <taxon>Quwivirus tupaiidbeta1</taxon>
    </lineage>
</organism>
<feature type="compositionally biased region" description="Low complexity" evidence="1">
    <location>
        <begin position="148"/>
        <end position="159"/>
    </location>
</feature>
<dbReference type="EMBL" id="AF281817">
    <property type="protein sequence ID" value="AAK57030.1"/>
    <property type="molecule type" value="Genomic_DNA"/>
</dbReference>
<dbReference type="Proteomes" id="UP000137095">
    <property type="component" value="Segment"/>
</dbReference>
<proteinExistence type="predicted"/>
<feature type="region of interest" description="Disordered" evidence="1">
    <location>
        <begin position="1"/>
        <end position="119"/>
    </location>
</feature>
<evidence type="ECO:0000313" key="3">
    <source>
        <dbReference type="Proteomes" id="UP000137095"/>
    </source>
</evidence>
<dbReference type="GeneID" id="921135"/>
<accession>Q91TV7</accession>
<sequence>MCTTRRRRVEKIADASSAGAARSARSARSSRLAPRRVAPTAAHERKRQRTPPAEWAAGQVSTTRSPQCRLHTRVDRSRAAASGPNAASEASQKTRARARPPSTRRGAMRGQVSATNAAGGGRGEGTAYIFDLRVGVMTRLISPPGRAPRPAAAGRAALPPSVPPRNTRADGERDSSGGKTVYCRS</sequence>
<dbReference type="KEGG" id="vg:921135"/>
<keyword evidence="3" id="KW-1185">Reference proteome</keyword>